<dbReference type="GO" id="GO:1904680">
    <property type="term" value="F:peptide transmembrane transporter activity"/>
    <property type="evidence" value="ECO:0007669"/>
    <property type="project" value="TreeGrafter"/>
</dbReference>
<evidence type="ECO:0000313" key="6">
    <source>
        <dbReference type="EMBL" id="SFF49825.1"/>
    </source>
</evidence>
<dbReference type="Pfam" id="PF00496">
    <property type="entry name" value="SBP_bac_5"/>
    <property type="match status" value="1"/>
</dbReference>
<sequence>MRATRPLALASAGALALSACGGGGESVDTGGGGGGGGDNVLVAAVAAQPDQFDPHVTSAYPSFQVLENVYDTLVVPNGEDLTMEPSLATEWETSEDGLTWTFTLRDDVTFHDGSEFDAADVVYSYNRIIDEELNNAYRFSTVESVEAVDPQTVEITVSQPTPNLPALIGGFKGMAILPEGAAEEYDLTTEAVGTGPFTLESSDASSTELAAYEDYWGGAPSIDGVEFRYITEPAAALTALENGEVQWTDNIPPQQIESLEGDDAVELVTTPSVDYWYMSMNYAREPFGNPLVRQAIATAVDRGAVTEAARFGAAEPNQTAIPEDSFYYYDYAPFEPSVEEATALLQQAGVQTPITMGLMVTDEFPETVTAAQVIASQLEPIGINVDVQTVDFATWLDRQAQGDFDAFLLGWLGNIDPFDYYHAQHITDGSSNYQGYSNPEVDRLLTAAATETDEDARKELYDQAATLIVDDVSYLYLYNPDVVQAWTPGLEGYRIRADKAINFEEVELP</sequence>
<name>A0A1I2J548_9ACTN</name>
<feature type="chain" id="PRO_5039462890" evidence="4">
    <location>
        <begin position="22"/>
        <end position="509"/>
    </location>
</feature>
<gene>
    <name evidence="6" type="ORF">SAMN05216574_11533</name>
</gene>
<dbReference type="InterPro" id="IPR039424">
    <property type="entry name" value="SBP_5"/>
</dbReference>
<dbReference type="GO" id="GO:0015833">
    <property type="term" value="P:peptide transport"/>
    <property type="evidence" value="ECO:0007669"/>
    <property type="project" value="TreeGrafter"/>
</dbReference>
<dbReference type="InterPro" id="IPR000914">
    <property type="entry name" value="SBP_5_dom"/>
</dbReference>
<evidence type="ECO:0000256" key="4">
    <source>
        <dbReference type="SAM" id="SignalP"/>
    </source>
</evidence>
<organism evidence="6 7">
    <name type="scientific">Blastococcus tunisiensis</name>
    <dbReference type="NCBI Taxonomy" id="1798228"/>
    <lineage>
        <taxon>Bacteria</taxon>
        <taxon>Bacillati</taxon>
        <taxon>Actinomycetota</taxon>
        <taxon>Actinomycetes</taxon>
        <taxon>Geodermatophilales</taxon>
        <taxon>Geodermatophilaceae</taxon>
        <taxon>Blastococcus</taxon>
    </lineage>
</organism>
<dbReference type="PANTHER" id="PTHR30290:SF9">
    <property type="entry name" value="OLIGOPEPTIDE-BINDING PROTEIN APPA"/>
    <property type="match status" value="1"/>
</dbReference>
<keyword evidence="3 4" id="KW-0732">Signal</keyword>
<dbReference type="EMBL" id="FOND01000015">
    <property type="protein sequence ID" value="SFF49825.1"/>
    <property type="molecule type" value="Genomic_DNA"/>
</dbReference>
<feature type="signal peptide" evidence="4">
    <location>
        <begin position="1"/>
        <end position="21"/>
    </location>
</feature>
<accession>A0A1I2J548</accession>
<dbReference type="PIRSF" id="PIRSF002741">
    <property type="entry name" value="MppA"/>
    <property type="match status" value="1"/>
</dbReference>
<dbReference type="PANTHER" id="PTHR30290">
    <property type="entry name" value="PERIPLASMIC BINDING COMPONENT OF ABC TRANSPORTER"/>
    <property type="match status" value="1"/>
</dbReference>
<comment type="similarity">
    <text evidence="1">Belongs to the bacterial solute-binding protein 5 family.</text>
</comment>
<evidence type="ECO:0000256" key="3">
    <source>
        <dbReference type="ARBA" id="ARBA00022729"/>
    </source>
</evidence>
<evidence type="ECO:0000256" key="2">
    <source>
        <dbReference type="ARBA" id="ARBA00022448"/>
    </source>
</evidence>
<dbReference type="STRING" id="1798228.SAMN05216574_11533"/>
<dbReference type="SUPFAM" id="SSF53850">
    <property type="entry name" value="Periplasmic binding protein-like II"/>
    <property type="match status" value="1"/>
</dbReference>
<dbReference type="Gene3D" id="3.40.190.10">
    <property type="entry name" value="Periplasmic binding protein-like II"/>
    <property type="match status" value="1"/>
</dbReference>
<dbReference type="InterPro" id="IPR030678">
    <property type="entry name" value="Peptide/Ni-bd"/>
</dbReference>
<dbReference type="OrthoDB" id="9796817at2"/>
<evidence type="ECO:0000259" key="5">
    <source>
        <dbReference type="Pfam" id="PF00496"/>
    </source>
</evidence>
<protein>
    <submittedName>
        <fullName evidence="6">Peptide/nickel transport system substrate-binding protein</fullName>
    </submittedName>
</protein>
<keyword evidence="7" id="KW-1185">Reference proteome</keyword>
<evidence type="ECO:0000256" key="1">
    <source>
        <dbReference type="ARBA" id="ARBA00005695"/>
    </source>
</evidence>
<proteinExistence type="inferred from homology"/>
<dbReference type="Proteomes" id="UP000198589">
    <property type="component" value="Unassembled WGS sequence"/>
</dbReference>
<dbReference type="PROSITE" id="PS51257">
    <property type="entry name" value="PROKAR_LIPOPROTEIN"/>
    <property type="match status" value="1"/>
</dbReference>
<dbReference type="RefSeq" id="WP_092201655.1">
    <property type="nucleotide sequence ID" value="NZ_FOND01000015.1"/>
</dbReference>
<reference evidence="7" key="1">
    <citation type="submission" date="2016-10" db="EMBL/GenBank/DDBJ databases">
        <authorList>
            <person name="Varghese N."/>
            <person name="Submissions S."/>
        </authorList>
    </citation>
    <scope>NUCLEOTIDE SEQUENCE [LARGE SCALE GENOMIC DNA]</scope>
    <source>
        <strain evidence="7">DSM 46838</strain>
    </source>
</reference>
<dbReference type="GO" id="GO:0043190">
    <property type="term" value="C:ATP-binding cassette (ABC) transporter complex"/>
    <property type="evidence" value="ECO:0007669"/>
    <property type="project" value="InterPro"/>
</dbReference>
<evidence type="ECO:0000313" key="7">
    <source>
        <dbReference type="Proteomes" id="UP000198589"/>
    </source>
</evidence>
<dbReference type="Gene3D" id="3.10.105.10">
    <property type="entry name" value="Dipeptide-binding Protein, Domain 3"/>
    <property type="match status" value="1"/>
</dbReference>
<dbReference type="AlphaFoldDB" id="A0A1I2J548"/>
<dbReference type="GO" id="GO:0042597">
    <property type="term" value="C:periplasmic space"/>
    <property type="evidence" value="ECO:0007669"/>
    <property type="project" value="UniProtKB-ARBA"/>
</dbReference>
<dbReference type="Gene3D" id="3.90.76.10">
    <property type="entry name" value="Dipeptide-binding Protein, Domain 1"/>
    <property type="match status" value="1"/>
</dbReference>
<feature type="domain" description="Solute-binding protein family 5" evidence="5">
    <location>
        <begin position="83"/>
        <end position="421"/>
    </location>
</feature>
<keyword evidence="2" id="KW-0813">Transport</keyword>